<proteinExistence type="predicted"/>
<organism evidence="3 4">
    <name type="scientific">Macleaya cordata</name>
    <name type="common">Five-seeded plume-poppy</name>
    <name type="synonym">Bocconia cordata</name>
    <dbReference type="NCBI Taxonomy" id="56857"/>
    <lineage>
        <taxon>Eukaryota</taxon>
        <taxon>Viridiplantae</taxon>
        <taxon>Streptophyta</taxon>
        <taxon>Embryophyta</taxon>
        <taxon>Tracheophyta</taxon>
        <taxon>Spermatophyta</taxon>
        <taxon>Magnoliopsida</taxon>
        <taxon>Ranunculales</taxon>
        <taxon>Papaveraceae</taxon>
        <taxon>Papaveroideae</taxon>
        <taxon>Macleaya</taxon>
    </lineage>
</organism>
<keyword evidence="1" id="KW-0479">Metal-binding</keyword>
<dbReference type="STRING" id="56857.A0A200QE41"/>
<protein>
    <submittedName>
        <fullName evidence="3">SAM dependent carboxyl methyltransferase</fullName>
    </submittedName>
</protein>
<dbReference type="PANTHER" id="PTHR31009">
    <property type="entry name" value="S-ADENOSYL-L-METHIONINE:CARBOXYL METHYLTRANSFERASE FAMILY PROTEIN"/>
    <property type="match status" value="1"/>
</dbReference>
<dbReference type="EMBL" id="MVGT01002292">
    <property type="protein sequence ID" value="OVA08749.1"/>
    <property type="molecule type" value="Genomic_DNA"/>
</dbReference>
<dbReference type="SUPFAM" id="SSF53335">
    <property type="entry name" value="S-adenosyl-L-methionine-dependent methyltransferases"/>
    <property type="match status" value="1"/>
</dbReference>
<dbReference type="FunCoup" id="A0A200QE41">
    <property type="interactions" value="86"/>
</dbReference>
<comment type="caution">
    <text evidence="3">The sequence shown here is derived from an EMBL/GenBank/DDBJ whole genome shotgun (WGS) entry which is preliminary data.</text>
</comment>
<evidence type="ECO:0000256" key="1">
    <source>
        <dbReference type="ARBA" id="ARBA00022723"/>
    </source>
</evidence>
<dbReference type="InterPro" id="IPR042086">
    <property type="entry name" value="MeTrfase_capping"/>
</dbReference>
<evidence type="ECO:0000256" key="2">
    <source>
        <dbReference type="ARBA" id="ARBA00022842"/>
    </source>
</evidence>
<dbReference type="AlphaFoldDB" id="A0A200QE41"/>
<evidence type="ECO:0000313" key="3">
    <source>
        <dbReference type="EMBL" id="OVA08749.1"/>
    </source>
</evidence>
<evidence type="ECO:0000313" key="4">
    <source>
        <dbReference type="Proteomes" id="UP000195402"/>
    </source>
</evidence>
<dbReference type="GO" id="GO:0046872">
    <property type="term" value="F:metal ion binding"/>
    <property type="evidence" value="ECO:0007669"/>
    <property type="project" value="UniProtKB-KW"/>
</dbReference>
<keyword evidence="4" id="KW-1185">Reference proteome</keyword>
<dbReference type="OrthoDB" id="1523883at2759"/>
<dbReference type="OMA" id="KHGTIME"/>
<sequence>MAKPIIEEAIMDIFSKYTTTIPMKSIIGFADLGCSSGPNTLLVVSYLMDTIFNKCRGSDVCASPEFLVFLNDLPSNDFNTIFKTLQGFCDEQKETKGDGFGPCFISGVPGTFYGRLFPRETLHFVHSSYSLHWLSQVPQGIDQSNKKNIYLAKSSPPFVLEAYLRQFQRDFWVFLRSRSKEIVGGGGRMVLTLIGRRSEDPCSKECCYFWELLAVALGDMVKQGLIEEEKLNSFNLPHYMPSPSEIKSVIQSEGSFIVNRLETFEVNWDGEDAEDTAIDKFRSSYNATNCIRAVSESLLVSHFGEEIIDELFRRYMQIVADRVSREESKYINIVISMTKE</sequence>
<dbReference type="InParanoid" id="A0A200QE41"/>
<name>A0A200QE41_MACCD</name>
<dbReference type="InterPro" id="IPR005299">
    <property type="entry name" value="MeTrfase_7"/>
</dbReference>
<dbReference type="Gene3D" id="1.10.1200.270">
    <property type="entry name" value="Methyltransferase, alpha-helical capping domain"/>
    <property type="match status" value="1"/>
</dbReference>
<dbReference type="GO" id="GO:0008168">
    <property type="term" value="F:methyltransferase activity"/>
    <property type="evidence" value="ECO:0007669"/>
    <property type="project" value="UniProtKB-KW"/>
</dbReference>
<gene>
    <name evidence="3" type="ORF">BVC80_551g55</name>
</gene>
<keyword evidence="3" id="KW-0808">Transferase</keyword>
<accession>A0A200QE41</accession>
<dbReference type="InterPro" id="IPR029063">
    <property type="entry name" value="SAM-dependent_MTases_sf"/>
</dbReference>
<keyword evidence="3" id="KW-0489">Methyltransferase</keyword>
<dbReference type="Pfam" id="PF03492">
    <property type="entry name" value="Methyltransf_7"/>
    <property type="match status" value="1"/>
</dbReference>
<reference evidence="3 4" key="1">
    <citation type="journal article" date="2017" name="Mol. Plant">
        <title>The Genome of Medicinal Plant Macleaya cordata Provides New Insights into Benzylisoquinoline Alkaloids Metabolism.</title>
        <authorList>
            <person name="Liu X."/>
            <person name="Liu Y."/>
            <person name="Huang P."/>
            <person name="Ma Y."/>
            <person name="Qing Z."/>
            <person name="Tang Q."/>
            <person name="Cao H."/>
            <person name="Cheng P."/>
            <person name="Zheng Y."/>
            <person name="Yuan Z."/>
            <person name="Zhou Y."/>
            <person name="Liu J."/>
            <person name="Tang Z."/>
            <person name="Zhuo Y."/>
            <person name="Zhang Y."/>
            <person name="Yu L."/>
            <person name="Huang J."/>
            <person name="Yang P."/>
            <person name="Peng Q."/>
            <person name="Zhang J."/>
            <person name="Jiang W."/>
            <person name="Zhang Z."/>
            <person name="Lin K."/>
            <person name="Ro D.K."/>
            <person name="Chen X."/>
            <person name="Xiong X."/>
            <person name="Shang Y."/>
            <person name="Huang S."/>
            <person name="Zeng J."/>
        </authorList>
    </citation>
    <scope>NUCLEOTIDE SEQUENCE [LARGE SCALE GENOMIC DNA]</scope>
    <source>
        <strain evidence="4">cv. BLH2017</strain>
        <tissue evidence="3">Root</tissue>
    </source>
</reference>
<dbReference type="Proteomes" id="UP000195402">
    <property type="component" value="Unassembled WGS sequence"/>
</dbReference>
<keyword evidence="2" id="KW-0460">Magnesium</keyword>
<dbReference type="GO" id="GO:0032259">
    <property type="term" value="P:methylation"/>
    <property type="evidence" value="ECO:0007669"/>
    <property type="project" value="UniProtKB-KW"/>
</dbReference>
<dbReference type="Gene3D" id="3.40.50.150">
    <property type="entry name" value="Vaccinia Virus protein VP39"/>
    <property type="match status" value="1"/>
</dbReference>